<dbReference type="InterPro" id="IPR002068">
    <property type="entry name" value="A-crystallin/Hsp20_dom"/>
</dbReference>
<evidence type="ECO:0000313" key="6">
    <source>
        <dbReference type="EMBL" id="KAH7446208.1"/>
    </source>
</evidence>
<dbReference type="Pfam" id="PF00011">
    <property type="entry name" value="HSP20"/>
    <property type="match status" value="1"/>
</dbReference>
<feature type="domain" description="SHSP" evidence="5">
    <location>
        <begin position="88"/>
        <end position="194"/>
    </location>
</feature>
<dbReference type="GO" id="GO:0009408">
    <property type="term" value="P:response to heat"/>
    <property type="evidence" value="ECO:0007669"/>
    <property type="project" value="InterPro"/>
</dbReference>
<comment type="similarity">
    <text evidence="2 3">Belongs to the small heat shock protein (HSP20) family.</text>
</comment>
<dbReference type="Gene3D" id="2.60.40.790">
    <property type="match status" value="1"/>
</dbReference>
<evidence type="ECO:0000259" key="5">
    <source>
        <dbReference type="PROSITE" id="PS01031"/>
    </source>
</evidence>
<dbReference type="CDD" id="cd06464">
    <property type="entry name" value="ACD_sHsps-like"/>
    <property type="match status" value="1"/>
</dbReference>
<dbReference type="EMBL" id="CM035406">
    <property type="protein sequence ID" value="KAH7446208.1"/>
    <property type="molecule type" value="Genomic_DNA"/>
</dbReference>
<evidence type="ECO:0000256" key="2">
    <source>
        <dbReference type="PROSITE-ProRule" id="PRU00285"/>
    </source>
</evidence>
<name>A0A8T2VGH0_CERRI</name>
<comment type="caution">
    <text evidence="6">The sequence shown here is derived from an EMBL/GenBank/DDBJ whole genome shotgun (WGS) entry which is preliminary data.</text>
</comment>
<gene>
    <name evidence="6" type="ORF">KP509_01G045200</name>
</gene>
<dbReference type="InterPro" id="IPR044587">
    <property type="entry name" value="HSP21-like"/>
</dbReference>
<organism evidence="6 7">
    <name type="scientific">Ceratopteris richardii</name>
    <name type="common">Triangle waterfern</name>
    <dbReference type="NCBI Taxonomy" id="49495"/>
    <lineage>
        <taxon>Eukaryota</taxon>
        <taxon>Viridiplantae</taxon>
        <taxon>Streptophyta</taxon>
        <taxon>Embryophyta</taxon>
        <taxon>Tracheophyta</taxon>
        <taxon>Polypodiopsida</taxon>
        <taxon>Polypodiidae</taxon>
        <taxon>Polypodiales</taxon>
        <taxon>Pteridineae</taxon>
        <taxon>Pteridaceae</taxon>
        <taxon>Parkerioideae</taxon>
        <taxon>Ceratopteris</taxon>
    </lineage>
</organism>
<dbReference type="InterPro" id="IPR008978">
    <property type="entry name" value="HSP20-like_chaperone"/>
</dbReference>
<feature type="region of interest" description="Disordered" evidence="4">
    <location>
        <begin position="43"/>
        <end position="63"/>
    </location>
</feature>
<dbReference type="AlphaFoldDB" id="A0A8T2VGH0"/>
<reference evidence="6" key="1">
    <citation type="submission" date="2021-08" db="EMBL/GenBank/DDBJ databases">
        <title>WGS assembly of Ceratopteris richardii.</title>
        <authorList>
            <person name="Marchant D.B."/>
            <person name="Chen G."/>
            <person name="Jenkins J."/>
            <person name="Shu S."/>
            <person name="Leebens-Mack J."/>
            <person name="Grimwood J."/>
            <person name="Schmutz J."/>
            <person name="Soltis P."/>
            <person name="Soltis D."/>
            <person name="Chen Z.-H."/>
        </authorList>
    </citation>
    <scope>NUCLEOTIDE SEQUENCE</scope>
    <source>
        <strain evidence="6">Whitten #5841</strain>
        <tissue evidence="6">Leaf</tissue>
    </source>
</reference>
<dbReference type="SUPFAM" id="SSF49764">
    <property type="entry name" value="HSP20-like chaperones"/>
    <property type="match status" value="1"/>
</dbReference>
<evidence type="ECO:0000256" key="3">
    <source>
        <dbReference type="RuleBase" id="RU003616"/>
    </source>
</evidence>
<feature type="compositionally biased region" description="Acidic residues" evidence="4">
    <location>
        <begin position="49"/>
        <end position="61"/>
    </location>
</feature>
<dbReference type="Proteomes" id="UP000825935">
    <property type="component" value="Chromosome 1"/>
</dbReference>
<dbReference type="OrthoDB" id="1245404at2759"/>
<dbReference type="PROSITE" id="PS01031">
    <property type="entry name" value="SHSP"/>
    <property type="match status" value="1"/>
</dbReference>
<accession>A0A8T2VGH0</accession>
<protein>
    <recommendedName>
        <fullName evidence="5">SHSP domain-containing protein</fullName>
    </recommendedName>
</protein>
<sequence length="194" mass="21714">MALLLRKLHFLPFLSARRPGSPIAAYLASRTFASRRSSDRDSSVVNVSVDEDATTDEDEGTQENVEVLQVADEDDEVAGSWNDVMCRVTFPENRRAWAASQDENALTFRLDMPGVAKEDVKVYVDDTILVVKGKYAQPKEEIEDESHVLADNVGTYSAELYLPDNVQKDKIRSHMRDGMLLVTAPKQVIRVAIE</sequence>
<proteinExistence type="inferred from homology"/>
<keyword evidence="1" id="KW-0346">Stress response</keyword>
<dbReference type="PANTHER" id="PTHR46733:SF4">
    <property type="entry name" value="HEAT SHOCK PROTEIN 21, CHLOROPLASTIC"/>
    <property type="match status" value="1"/>
</dbReference>
<evidence type="ECO:0000313" key="7">
    <source>
        <dbReference type="Proteomes" id="UP000825935"/>
    </source>
</evidence>
<keyword evidence="7" id="KW-1185">Reference proteome</keyword>
<dbReference type="PANTHER" id="PTHR46733">
    <property type="entry name" value="26.5 KDA HEAT SHOCK PROTEIN, MITOCHONDRIAL"/>
    <property type="match status" value="1"/>
</dbReference>
<evidence type="ECO:0000256" key="4">
    <source>
        <dbReference type="SAM" id="MobiDB-lite"/>
    </source>
</evidence>
<evidence type="ECO:0000256" key="1">
    <source>
        <dbReference type="ARBA" id="ARBA00023016"/>
    </source>
</evidence>